<dbReference type="EMBL" id="QZEZ01000013">
    <property type="protein sequence ID" value="RJK92638.1"/>
    <property type="molecule type" value="Genomic_DNA"/>
</dbReference>
<reference evidence="1 2" key="1">
    <citation type="submission" date="2018-09" db="EMBL/GenBank/DDBJ databases">
        <title>YIM 75000 draft genome.</title>
        <authorList>
            <person name="Tang S."/>
            <person name="Feng Y."/>
        </authorList>
    </citation>
    <scope>NUCLEOTIDE SEQUENCE [LARGE SCALE GENOMIC DNA]</scope>
    <source>
        <strain evidence="1 2">YIM 75000</strain>
    </source>
</reference>
<comment type="caution">
    <text evidence="1">The sequence shown here is derived from an EMBL/GenBank/DDBJ whole genome shotgun (WGS) entry which is preliminary data.</text>
</comment>
<proteinExistence type="predicted"/>
<name>A0A3A3YNC3_9ACTN</name>
<dbReference type="RefSeq" id="WP_119952002.1">
    <property type="nucleotide sequence ID" value="NZ_QZEZ01000013.1"/>
</dbReference>
<dbReference type="PROSITE" id="PS51257">
    <property type="entry name" value="PROKAR_LIPOPROTEIN"/>
    <property type="match status" value="1"/>
</dbReference>
<protein>
    <recommendedName>
        <fullName evidence="3">Lipoprotein</fullName>
    </recommendedName>
</protein>
<gene>
    <name evidence="1" type="ORF">D5H78_18565</name>
</gene>
<accession>A0A3A3YNC3</accession>
<organism evidence="1 2">
    <name type="scientific">Vallicoccus soli</name>
    <dbReference type="NCBI Taxonomy" id="2339232"/>
    <lineage>
        <taxon>Bacteria</taxon>
        <taxon>Bacillati</taxon>
        <taxon>Actinomycetota</taxon>
        <taxon>Actinomycetes</taxon>
        <taxon>Motilibacterales</taxon>
        <taxon>Vallicoccaceae</taxon>
        <taxon>Vallicoccus</taxon>
    </lineage>
</organism>
<evidence type="ECO:0000313" key="2">
    <source>
        <dbReference type="Proteomes" id="UP000265614"/>
    </source>
</evidence>
<sequence>MDGRRTRAAAGAGAPALAAALLLGGCGTPVEQDAARAAGEGFAAALRAGDGERACALLAPRTLEELESSAGRPCPAAVLSEGLPVPGALVASDVWGRQARLEMARDVLFVAVAPGGWRVTAAGCSWRGEDVPYDCSVQGG</sequence>
<dbReference type="Proteomes" id="UP000265614">
    <property type="component" value="Unassembled WGS sequence"/>
</dbReference>
<evidence type="ECO:0008006" key="3">
    <source>
        <dbReference type="Google" id="ProtNLM"/>
    </source>
</evidence>
<evidence type="ECO:0000313" key="1">
    <source>
        <dbReference type="EMBL" id="RJK92638.1"/>
    </source>
</evidence>
<keyword evidence="2" id="KW-1185">Reference proteome</keyword>
<dbReference type="OrthoDB" id="5193742at2"/>
<dbReference type="AlphaFoldDB" id="A0A3A3YNC3"/>